<accession>A0A819UUE6</accession>
<name>A0A819UUE6_9BILA</name>
<dbReference type="AlphaFoldDB" id="A0A819UUE6"/>
<sequence length="138" mass="14101">MFADVCNKDSIKSSENTTATVICYKNDPQLIPTCSSTVDQETTSISSVVTSSIQGAASTTATTTTTTTTTPGCHTCSGSNYVNTCYGCSNSSAGCKISCTCYGGSGLTNSSITLSPGFGNGCFVENVNGQLQCTSRCT</sequence>
<dbReference type="EMBL" id="CAJOBB010004664">
    <property type="protein sequence ID" value="CAF4098334.1"/>
    <property type="molecule type" value="Genomic_DNA"/>
</dbReference>
<dbReference type="Proteomes" id="UP000663860">
    <property type="component" value="Unassembled WGS sequence"/>
</dbReference>
<dbReference type="Proteomes" id="UP000663868">
    <property type="component" value="Unassembled WGS sequence"/>
</dbReference>
<proteinExistence type="predicted"/>
<protein>
    <submittedName>
        <fullName evidence="2">Uncharacterized protein</fullName>
    </submittedName>
</protein>
<evidence type="ECO:0000313" key="2">
    <source>
        <dbReference type="EMBL" id="CAF4098334.1"/>
    </source>
</evidence>
<gene>
    <name evidence="1" type="ORF">IZO911_LOCUS32044</name>
    <name evidence="2" type="ORF">KXQ929_LOCUS34375</name>
</gene>
<evidence type="ECO:0000313" key="3">
    <source>
        <dbReference type="Proteomes" id="UP000663868"/>
    </source>
</evidence>
<comment type="caution">
    <text evidence="2">The sequence shown here is derived from an EMBL/GenBank/DDBJ whole genome shotgun (WGS) entry which is preliminary data.</text>
</comment>
<dbReference type="EMBL" id="CAJNOE010000543">
    <property type="protein sequence ID" value="CAF1263965.1"/>
    <property type="molecule type" value="Genomic_DNA"/>
</dbReference>
<reference evidence="2" key="1">
    <citation type="submission" date="2021-02" db="EMBL/GenBank/DDBJ databases">
        <authorList>
            <person name="Nowell W R."/>
        </authorList>
    </citation>
    <scope>NUCLEOTIDE SEQUENCE</scope>
</reference>
<evidence type="ECO:0000313" key="1">
    <source>
        <dbReference type="EMBL" id="CAF1263965.1"/>
    </source>
</evidence>
<organism evidence="2 3">
    <name type="scientific">Adineta steineri</name>
    <dbReference type="NCBI Taxonomy" id="433720"/>
    <lineage>
        <taxon>Eukaryota</taxon>
        <taxon>Metazoa</taxon>
        <taxon>Spiralia</taxon>
        <taxon>Gnathifera</taxon>
        <taxon>Rotifera</taxon>
        <taxon>Eurotatoria</taxon>
        <taxon>Bdelloidea</taxon>
        <taxon>Adinetida</taxon>
        <taxon>Adinetidae</taxon>
        <taxon>Adineta</taxon>
    </lineage>
</organism>